<name>A0A6G1KJS5_9PLEO</name>
<evidence type="ECO:0000313" key="2">
    <source>
        <dbReference type="Proteomes" id="UP000799428"/>
    </source>
</evidence>
<reference evidence="1" key="1">
    <citation type="journal article" date="2020" name="Stud. Mycol.">
        <title>101 Dothideomycetes genomes: a test case for predicting lifestyles and emergence of pathogens.</title>
        <authorList>
            <person name="Haridas S."/>
            <person name="Albert R."/>
            <person name="Binder M."/>
            <person name="Bloem J."/>
            <person name="Labutti K."/>
            <person name="Salamov A."/>
            <person name="Andreopoulos B."/>
            <person name="Baker S."/>
            <person name="Barry K."/>
            <person name="Bills G."/>
            <person name="Bluhm B."/>
            <person name="Cannon C."/>
            <person name="Castanera R."/>
            <person name="Culley D."/>
            <person name="Daum C."/>
            <person name="Ezra D."/>
            <person name="Gonzalez J."/>
            <person name="Henrissat B."/>
            <person name="Kuo A."/>
            <person name="Liang C."/>
            <person name="Lipzen A."/>
            <person name="Lutzoni F."/>
            <person name="Magnuson J."/>
            <person name="Mondo S."/>
            <person name="Nolan M."/>
            <person name="Ohm R."/>
            <person name="Pangilinan J."/>
            <person name="Park H.-J."/>
            <person name="Ramirez L."/>
            <person name="Alfaro M."/>
            <person name="Sun H."/>
            <person name="Tritt A."/>
            <person name="Yoshinaga Y."/>
            <person name="Zwiers L.-H."/>
            <person name="Turgeon B."/>
            <person name="Goodwin S."/>
            <person name="Spatafora J."/>
            <person name="Crous P."/>
            <person name="Grigoriev I."/>
        </authorList>
    </citation>
    <scope>NUCLEOTIDE SEQUENCE</scope>
    <source>
        <strain evidence="1">CBS 279.74</strain>
    </source>
</reference>
<keyword evidence="2" id="KW-1185">Reference proteome</keyword>
<dbReference type="AlphaFoldDB" id="A0A6G1KJS5"/>
<evidence type="ECO:0000313" key="1">
    <source>
        <dbReference type="EMBL" id="KAF2712732.1"/>
    </source>
</evidence>
<protein>
    <submittedName>
        <fullName evidence="1">Uncharacterized protein</fullName>
    </submittedName>
</protein>
<sequence length="147" mass="15328">MTGCRAAVFKASCMVQILCPLSFFESLPVSGSTLLPLRRPLAYPSTSPPVPTLTCTVVPWLHCVIPSSRPTARLDSLLTLPLPCHIARNCRNCTVGQGGGGGHPLVAVTSPSRCLTLVLENTLALYSNSGTHGASCASSCSVAHGRL</sequence>
<organism evidence="1 2">
    <name type="scientific">Pleomassaria siparia CBS 279.74</name>
    <dbReference type="NCBI Taxonomy" id="1314801"/>
    <lineage>
        <taxon>Eukaryota</taxon>
        <taxon>Fungi</taxon>
        <taxon>Dikarya</taxon>
        <taxon>Ascomycota</taxon>
        <taxon>Pezizomycotina</taxon>
        <taxon>Dothideomycetes</taxon>
        <taxon>Pleosporomycetidae</taxon>
        <taxon>Pleosporales</taxon>
        <taxon>Pleomassariaceae</taxon>
        <taxon>Pleomassaria</taxon>
    </lineage>
</organism>
<proteinExistence type="predicted"/>
<accession>A0A6G1KJS5</accession>
<dbReference type="Proteomes" id="UP000799428">
    <property type="component" value="Unassembled WGS sequence"/>
</dbReference>
<gene>
    <name evidence="1" type="ORF">K504DRAFT_464797</name>
</gene>
<dbReference type="EMBL" id="MU005766">
    <property type="protein sequence ID" value="KAF2712732.1"/>
    <property type="molecule type" value="Genomic_DNA"/>
</dbReference>